<gene>
    <name evidence="1" type="ORF">ET33_01620</name>
</gene>
<dbReference type="OrthoDB" id="2635740at2"/>
<dbReference type="EMBL" id="JNVM01000010">
    <property type="protein sequence ID" value="KEQ25447.1"/>
    <property type="molecule type" value="Genomic_DNA"/>
</dbReference>
<evidence type="ECO:0000313" key="2">
    <source>
        <dbReference type="Proteomes" id="UP000028123"/>
    </source>
</evidence>
<keyword evidence="2" id="KW-1185">Reference proteome</keyword>
<dbReference type="eggNOG" id="ENOG50306BX">
    <property type="taxonomic scope" value="Bacteria"/>
</dbReference>
<sequence>MGYDSLIRAIISIPKEDIIIEWESGFKILGVRDTIYETDNGLDENDSGFMEYDAAVIEVKNILSKPIKEEGSIYSWLQKGKSSFIEISLHTDPPNKITSTDGKIIWMAE</sequence>
<name>A0A081P424_9BACL</name>
<evidence type="ECO:0000313" key="1">
    <source>
        <dbReference type="EMBL" id="KEQ25447.1"/>
    </source>
</evidence>
<protein>
    <submittedName>
        <fullName evidence="1">Uncharacterized protein</fullName>
    </submittedName>
</protein>
<proteinExistence type="predicted"/>
<accession>A0A081P424</accession>
<dbReference type="RefSeq" id="WP_036681528.1">
    <property type="nucleotide sequence ID" value="NZ_JNVM01000010.1"/>
</dbReference>
<organism evidence="1 2">
    <name type="scientific">Paenibacillus tyrfis</name>
    <dbReference type="NCBI Taxonomy" id="1501230"/>
    <lineage>
        <taxon>Bacteria</taxon>
        <taxon>Bacillati</taxon>
        <taxon>Bacillota</taxon>
        <taxon>Bacilli</taxon>
        <taxon>Bacillales</taxon>
        <taxon>Paenibacillaceae</taxon>
        <taxon>Paenibacillus</taxon>
    </lineage>
</organism>
<dbReference type="Proteomes" id="UP000028123">
    <property type="component" value="Unassembled WGS sequence"/>
</dbReference>
<dbReference type="AlphaFoldDB" id="A0A081P424"/>
<reference evidence="1 2" key="1">
    <citation type="submission" date="2014-06" db="EMBL/GenBank/DDBJ databases">
        <title>Draft genome sequence of Paenibacillus sp. MSt1.</title>
        <authorList>
            <person name="Aw Y.K."/>
            <person name="Ong K.S."/>
            <person name="Gan H.M."/>
            <person name="Lee S.M."/>
        </authorList>
    </citation>
    <scope>NUCLEOTIDE SEQUENCE [LARGE SCALE GENOMIC DNA]</scope>
    <source>
        <strain evidence="1 2">MSt1</strain>
    </source>
</reference>
<comment type="caution">
    <text evidence="1">The sequence shown here is derived from an EMBL/GenBank/DDBJ whole genome shotgun (WGS) entry which is preliminary data.</text>
</comment>